<keyword evidence="1" id="KW-1133">Transmembrane helix</keyword>
<dbReference type="PATRIC" id="fig|1341679.3.peg.1417"/>
<evidence type="ECO:0000259" key="2">
    <source>
        <dbReference type="Pfam" id="PF02698"/>
    </source>
</evidence>
<organism evidence="3 4">
    <name type="scientific">Acinetobacter indicus CIP 110367</name>
    <dbReference type="NCBI Taxonomy" id="1341679"/>
    <lineage>
        <taxon>Bacteria</taxon>
        <taxon>Pseudomonadati</taxon>
        <taxon>Pseudomonadota</taxon>
        <taxon>Gammaproteobacteria</taxon>
        <taxon>Moraxellales</taxon>
        <taxon>Moraxellaceae</taxon>
        <taxon>Acinetobacter</taxon>
    </lineage>
</organism>
<feature type="transmembrane region" description="Helical" evidence="1">
    <location>
        <begin position="35"/>
        <end position="53"/>
    </location>
</feature>
<name>V2UF66_9GAMM</name>
<accession>V2UF66</accession>
<dbReference type="PANTHER" id="PTHR30336:SF4">
    <property type="entry name" value="ENVELOPE BIOGENESIS FACTOR ELYC"/>
    <property type="match status" value="1"/>
</dbReference>
<proteinExistence type="predicted"/>
<dbReference type="InterPro" id="IPR051599">
    <property type="entry name" value="Cell_Envelope_Assoc"/>
</dbReference>
<dbReference type="GO" id="GO:0043164">
    <property type="term" value="P:Gram-negative-bacterium-type cell wall biogenesis"/>
    <property type="evidence" value="ECO:0007669"/>
    <property type="project" value="TreeGrafter"/>
</dbReference>
<dbReference type="AlphaFoldDB" id="V2UF66"/>
<reference evidence="3 4" key="1">
    <citation type="submission" date="2013-10" db="EMBL/GenBank/DDBJ databases">
        <title>The Genome Sequence of Acinetobacter indicus CIP 110367.</title>
        <authorList>
            <consortium name="The Broad Institute Genomics Platform"/>
            <consortium name="The Broad Institute Genome Sequencing Center for Infectious Disease"/>
            <person name="Cerqueira G."/>
            <person name="Feldgarden M."/>
            <person name="Courvalin P."/>
            <person name="Grillot-Courvalin C."/>
            <person name="Clermont D."/>
            <person name="Rocha E."/>
            <person name="Yoon E.-J."/>
            <person name="Nemec A."/>
            <person name="Young S.K."/>
            <person name="Zeng Q."/>
            <person name="Gargeya S."/>
            <person name="Fitzgerald M."/>
            <person name="Abouelleil A."/>
            <person name="Alvarado L."/>
            <person name="Berlin A.M."/>
            <person name="Chapman S.B."/>
            <person name="Gainer-Dewar J."/>
            <person name="Goldberg J."/>
            <person name="Gnerre S."/>
            <person name="Griggs A."/>
            <person name="Gujja S."/>
            <person name="Hansen M."/>
            <person name="Howarth C."/>
            <person name="Imamovic A."/>
            <person name="Ireland A."/>
            <person name="Larimer J."/>
            <person name="McCowan C."/>
            <person name="Murphy C."/>
            <person name="Pearson M."/>
            <person name="Poon T.W."/>
            <person name="Priest M."/>
            <person name="Roberts A."/>
            <person name="Saif S."/>
            <person name="Shea T."/>
            <person name="Sykes S."/>
            <person name="Wortman J."/>
            <person name="Nusbaum C."/>
            <person name="Birren B."/>
        </authorList>
    </citation>
    <scope>NUCLEOTIDE SEQUENCE [LARGE SCALE GENOMIC DNA]</scope>
    <source>
        <strain evidence="3 4">CIP 110367</strain>
    </source>
</reference>
<dbReference type="InterPro" id="IPR003848">
    <property type="entry name" value="DUF218"/>
</dbReference>
<evidence type="ECO:0000313" key="3">
    <source>
        <dbReference type="EMBL" id="ESK48787.1"/>
    </source>
</evidence>
<dbReference type="EMBL" id="AYET01000002">
    <property type="protein sequence ID" value="ESK48787.1"/>
    <property type="molecule type" value="Genomic_DNA"/>
</dbReference>
<gene>
    <name evidence="3" type="ORF">P253_01438</name>
</gene>
<dbReference type="eggNOG" id="COG1434">
    <property type="taxonomic scope" value="Bacteria"/>
</dbReference>
<feature type="transmembrane region" description="Helical" evidence="1">
    <location>
        <begin position="65"/>
        <end position="85"/>
    </location>
</feature>
<dbReference type="GO" id="GO:0005886">
    <property type="term" value="C:plasma membrane"/>
    <property type="evidence" value="ECO:0007669"/>
    <property type="project" value="TreeGrafter"/>
</dbReference>
<dbReference type="CDD" id="cd06259">
    <property type="entry name" value="YdcF-like"/>
    <property type="match status" value="1"/>
</dbReference>
<evidence type="ECO:0000256" key="1">
    <source>
        <dbReference type="SAM" id="Phobius"/>
    </source>
</evidence>
<comment type="caution">
    <text evidence="3">The sequence shown here is derived from an EMBL/GenBank/DDBJ whole genome shotgun (WGS) entry which is preliminary data.</text>
</comment>
<dbReference type="HOGENOM" id="CLU_051474_2_2_6"/>
<protein>
    <recommendedName>
        <fullName evidence="2">DUF218 domain-containing protein</fullName>
    </recommendedName>
</protein>
<dbReference type="Pfam" id="PF02698">
    <property type="entry name" value="DUF218"/>
    <property type="match status" value="1"/>
</dbReference>
<sequence length="287" mass="32689">MSGFFILIFYNLQIHHAIYDHSAMQSHSHAPLKRLLSLMAAILLLANGLWLLSLNSFHFGTLLPMLFGAALFIYALAYVLLQRWIRQRPIYQQGWRLVWGAFWIWLLSVALFFGYLHWQSLHSQPNPNTQAILILGGGIQHNQPTPTLAKRLNAGATLAKQLPQIPIIVSGGAAFGNQWTEAEVMAHYLTEQHHLPKTRILLEARSTSTALNFHNSKALLVQHDIQLSDPIAVVTSDFHLPRALAIARKQGYQQPLPYSAPTPLYIRYNSWLREYFAYVSGWLLNEY</sequence>
<keyword evidence="1" id="KW-0812">Transmembrane</keyword>
<dbReference type="PANTHER" id="PTHR30336">
    <property type="entry name" value="INNER MEMBRANE PROTEIN, PROBABLE PERMEASE"/>
    <property type="match status" value="1"/>
</dbReference>
<keyword evidence="1" id="KW-0472">Membrane</keyword>
<feature type="domain" description="DUF218" evidence="2">
    <location>
        <begin position="130"/>
        <end position="276"/>
    </location>
</feature>
<feature type="transmembrane region" description="Helical" evidence="1">
    <location>
        <begin position="97"/>
        <end position="118"/>
    </location>
</feature>
<dbReference type="Gene3D" id="3.40.50.620">
    <property type="entry name" value="HUPs"/>
    <property type="match status" value="1"/>
</dbReference>
<dbReference type="InterPro" id="IPR014729">
    <property type="entry name" value="Rossmann-like_a/b/a_fold"/>
</dbReference>
<keyword evidence="4" id="KW-1185">Reference proteome</keyword>
<dbReference type="GO" id="GO:0000270">
    <property type="term" value="P:peptidoglycan metabolic process"/>
    <property type="evidence" value="ECO:0007669"/>
    <property type="project" value="TreeGrafter"/>
</dbReference>
<dbReference type="Proteomes" id="UP000018415">
    <property type="component" value="Unassembled WGS sequence"/>
</dbReference>
<evidence type="ECO:0000313" key="4">
    <source>
        <dbReference type="Proteomes" id="UP000018415"/>
    </source>
</evidence>